<name>A0ABN8JN05_9HYPH</name>
<sequence>MILPLHGRPALLAGGQLPQLAATSNSAGNHLRAYMLDRPSIHLCPYPRETRITSKRPLVRGY</sequence>
<proteinExistence type="predicted"/>
<organism evidence="1 2">
    <name type="scientific">Mesorhizobium escarrei</name>
    <dbReference type="NCBI Taxonomy" id="666018"/>
    <lineage>
        <taxon>Bacteria</taxon>
        <taxon>Pseudomonadati</taxon>
        <taxon>Pseudomonadota</taxon>
        <taxon>Alphaproteobacteria</taxon>
        <taxon>Hyphomicrobiales</taxon>
        <taxon>Phyllobacteriaceae</taxon>
        <taxon>Mesorhizobium</taxon>
    </lineage>
</organism>
<keyword evidence="2" id="KW-1185">Reference proteome</keyword>
<evidence type="ECO:0000313" key="2">
    <source>
        <dbReference type="Proteomes" id="UP001153050"/>
    </source>
</evidence>
<comment type="caution">
    <text evidence="1">The sequence shown here is derived from an EMBL/GenBank/DDBJ whole genome shotgun (WGS) entry which is preliminary data.</text>
</comment>
<dbReference type="Proteomes" id="UP001153050">
    <property type="component" value="Unassembled WGS sequence"/>
</dbReference>
<evidence type="ECO:0000313" key="1">
    <source>
        <dbReference type="EMBL" id="CAH2399482.1"/>
    </source>
</evidence>
<protein>
    <submittedName>
        <fullName evidence="1">Uncharacterized protein</fullName>
    </submittedName>
</protein>
<gene>
    <name evidence="1" type="ORF">MES5069_220185</name>
</gene>
<dbReference type="EMBL" id="CAKXZT010000116">
    <property type="protein sequence ID" value="CAH2399482.1"/>
    <property type="molecule type" value="Genomic_DNA"/>
</dbReference>
<reference evidence="1 2" key="1">
    <citation type="submission" date="2022-03" db="EMBL/GenBank/DDBJ databases">
        <authorList>
            <person name="Brunel B."/>
        </authorList>
    </citation>
    <scope>NUCLEOTIDE SEQUENCE [LARGE SCALE GENOMIC DNA]</scope>
    <source>
        <strain evidence="1">STM5069sample</strain>
    </source>
</reference>
<accession>A0ABN8JN05</accession>